<dbReference type="GO" id="GO:0070681">
    <property type="term" value="P:glutaminyl-tRNAGln biosynthesis via transamidation"/>
    <property type="evidence" value="ECO:0007669"/>
    <property type="project" value="TreeGrafter"/>
</dbReference>
<proteinExistence type="predicted"/>
<dbReference type="NCBIfam" id="TIGR00135">
    <property type="entry name" value="gatC"/>
    <property type="match status" value="1"/>
</dbReference>
<dbReference type="Proteomes" id="UP000695562">
    <property type="component" value="Unassembled WGS sequence"/>
</dbReference>
<dbReference type="PANTHER" id="PTHR15004:SF0">
    <property type="entry name" value="GLUTAMYL-TRNA(GLN) AMIDOTRANSFERASE SUBUNIT C, MITOCHONDRIAL"/>
    <property type="match status" value="1"/>
</dbReference>
<protein>
    <recommendedName>
        <fullName evidence="4">Glutamyl-tRNA(Gln) amidotransferase subunit C, mitochondrial</fullName>
    </recommendedName>
</protein>
<organism evidence="2 3">
    <name type="scientific">Polysphondylium violaceum</name>
    <dbReference type="NCBI Taxonomy" id="133409"/>
    <lineage>
        <taxon>Eukaryota</taxon>
        <taxon>Amoebozoa</taxon>
        <taxon>Evosea</taxon>
        <taxon>Eumycetozoa</taxon>
        <taxon>Dictyostelia</taxon>
        <taxon>Dictyosteliales</taxon>
        <taxon>Dictyosteliaceae</taxon>
        <taxon>Polysphondylium</taxon>
    </lineage>
</organism>
<evidence type="ECO:0000256" key="1">
    <source>
        <dbReference type="SAM" id="MobiDB-lite"/>
    </source>
</evidence>
<dbReference type="InterPro" id="IPR036113">
    <property type="entry name" value="Asp/Glu-ADT_sf_sub_c"/>
</dbReference>
<dbReference type="AlphaFoldDB" id="A0A8J4PRB9"/>
<dbReference type="EMBL" id="AJWJ01000438">
    <property type="protein sequence ID" value="KAF2070864.1"/>
    <property type="molecule type" value="Genomic_DNA"/>
</dbReference>
<dbReference type="Pfam" id="PF02686">
    <property type="entry name" value="GatC"/>
    <property type="match status" value="1"/>
</dbReference>
<reference evidence="2" key="1">
    <citation type="submission" date="2020-01" db="EMBL/GenBank/DDBJ databases">
        <title>Development of genomics and gene disruption for Polysphondylium violaceum indicates a role for the polyketide synthase stlB in stalk morphogenesis.</title>
        <authorList>
            <person name="Narita B."/>
            <person name="Kawabe Y."/>
            <person name="Kin K."/>
            <person name="Saito T."/>
            <person name="Gibbs R."/>
            <person name="Kuspa A."/>
            <person name="Muzny D."/>
            <person name="Queller D."/>
            <person name="Richards S."/>
            <person name="Strassman J."/>
            <person name="Sucgang R."/>
            <person name="Worley K."/>
            <person name="Schaap P."/>
        </authorList>
    </citation>
    <scope>NUCLEOTIDE SEQUENCE</scope>
    <source>
        <strain evidence="2">QSvi11</strain>
    </source>
</reference>
<sequence length="179" mass="20264">MYLFKSNSIRYIINRAAAQTKCSKRLYCTFNKGDGINWNQSWSVKEFLNVVEKEEEAEEKMQGDSIVSRDKLLHLADLAMLNVPESKVDEYCKDLKNILASVDAIQVVDTQSIKPLHSVLEDHYINLHKEGTSINNDHETILQHAPATHGGFYTVPKQRSSTSSKSSSSKSSNHDEDDF</sequence>
<evidence type="ECO:0000313" key="2">
    <source>
        <dbReference type="EMBL" id="KAF2070864.1"/>
    </source>
</evidence>
<dbReference type="Gene3D" id="1.10.20.60">
    <property type="entry name" value="Glu-tRNAGln amidotransferase C subunit, N-terminal domain"/>
    <property type="match status" value="1"/>
</dbReference>
<feature type="region of interest" description="Disordered" evidence="1">
    <location>
        <begin position="148"/>
        <end position="179"/>
    </location>
</feature>
<feature type="compositionally biased region" description="Low complexity" evidence="1">
    <location>
        <begin position="160"/>
        <end position="171"/>
    </location>
</feature>
<dbReference type="OrthoDB" id="5394539at2759"/>
<dbReference type="InterPro" id="IPR003837">
    <property type="entry name" value="GatC"/>
</dbReference>
<comment type="caution">
    <text evidence="2">The sequence shown here is derived from an EMBL/GenBank/DDBJ whole genome shotgun (WGS) entry which is preliminary data.</text>
</comment>
<evidence type="ECO:0008006" key="4">
    <source>
        <dbReference type="Google" id="ProtNLM"/>
    </source>
</evidence>
<dbReference type="GO" id="GO:0006450">
    <property type="term" value="P:regulation of translational fidelity"/>
    <property type="evidence" value="ECO:0007669"/>
    <property type="project" value="InterPro"/>
</dbReference>
<dbReference type="SUPFAM" id="SSF141000">
    <property type="entry name" value="Glu-tRNAGln amidotransferase C subunit"/>
    <property type="match status" value="1"/>
</dbReference>
<evidence type="ECO:0000313" key="3">
    <source>
        <dbReference type="Proteomes" id="UP000695562"/>
    </source>
</evidence>
<dbReference type="PANTHER" id="PTHR15004">
    <property type="entry name" value="GLUTAMYL-TRNA(GLN) AMIDOTRANSFERASE SUBUNIT C, MITOCHONDRIAL"/>
    <property type="match status" value="1"/>
</dbReference>
<name>A0A8J4PRB9_9MYCE</name>
<keyword evidence="3" id="KW-1185">Reference proteome</keyword>
<gene>
    <name evidence="2" type="ORF">CYY_007820</name>
</gene>
<accession>A0A8J4PRB9</accession>